<dbReference type="GO" id="GO:0007052">
    <property type="term" value="P:mitotic spindle organization"/>
    <property type="evidence" value="ECO:0007669"/>
    <property type="project" value="TreeGrafter"/>
</dbReference>
<dbReference type="InterPro" id="IPR027640">
    <property type="entry name" value="Kinesin-like_fam"/>
</dbReference>
<name>A0A7E4ZQY5_PANRE</name>
<evidence type="ECO:0000256" key="1">
    <source>
        <dbReference type="ARBA" id="ARBA00004245"/>
    </source>
</evidence>
<feature type="region of interest" description="Disordered" evidence="7">
    <location>
        <begin position="750"/>
        <end position="775"/>
    </location>
</feature>
<keyword evidence="3 5" id="KW-0067">ATP-binding</keyword>
<keyword evidence="9" id="KW-1185">Reference proteome</keyword>
<evidence type="ECO:0000259" key="8">
    <source>
        <dbReference type="PROSITE" id="PS50067"/>
    </source>
</evidence>
<evidence type="ECO:0000256" key="7">
    <source>
        <dbReference type="SAM" id="MobiDB-lite"/>
    </source>
</evidence>
<feature type="compositionally biased region" description="Acidic residues" evidence="7">
    <location>
        <begin position="641"/>
        <end position="666"/>
    </location>
</feature>
<dbReference type="Pfam" id="PF25764">
    <property type="entry name" value="KIF21A_4th"/>
    <property type="match status" value="1"/>
</dbReference>
<dbReference type="PANTHER" id="PTHR47969:SF28">
    <property type="entry name" value="KINESIN-LIKE PROTEIN KIF21B"/>
    <property type="match status" value="1"/>
</dbReference>
<feature type="coiled-coil region" evidence="6">
    <location>
        <begin position="552"/>
        <end position="586"/>
    </location>
</feature>
<dbReference type="WBParaSite" id="Pan_g11885.t1">
    <property type="protein sequence ID" value="Pan_g11885.t1"/>
    <property type="gene ID" value="Pan_g11885"/>
</dbReference>
<accession>A0A7E4ZQY5</accession>
<dbReference type="GO" id="GO:0005875">
    <property type="term" value="C:microtubule associated complex"/>
    <property type="evidence" value="ECO:0007669"/>
    <property type="project" value="TreeGrafter"/>
</dbReference>
<evidence type="ECO:0000313" key="9">
    <source>
        <dbReference type="Proteomes" id="UP000492821"/>
    </source>
</evidence>
<protein>
    <submittedName>
        <fullName evidence="10">Kinesin motor domain-containing protein</fullName>
    </submittedName>
</protein>
<organism evidence="9 10">
    <name type="scientific">Panagrellus redivivus</name>
    <name type="common">Microworm</name>
    <dbReference type="NCBI Taxonomy" id="6233"/>
    <lineage>
        <taxon>Eukaryota</taxon>
        <taxon>Metazoa</taxon>
        <taxon>Ecdysozoa</taxon>
        <taxon>Nematoda</taxon>
        <taxon>Chromadorea</taxon>
        <taxon>Rhabditida</taxon>
        <taxon>Tylenchina</taxon>
        <taxon>Panagrolaimomorpha</taxon>
        <taxon>Panagrolaimoidea</taxon>
        <taxon>Panagrolaimidae</taxon>
        <taxon>Panagrellus</taxon>
    </lineage>
</organism>
<feature type="domain" description="Kinesin motor" evidence="8">
    <location>
        <begin position="87"/>
        <end position="432"/>
    </location>
</feature>
<evidence type="ECO:0000313" key="10">
    <source>
        <dbReference type="WBParaSite" id="Pan_g11885.t1"/>
    </source>
</evidence>
<dbReference type="GO" id="GO:0008017">
    <property type="term" value="F:microtubule binding"/>
    <property type="evidence" value="ECO:0007669"/>
    <property type="project" value="InterPro"/>
</dbReference>
<comment type="subcellular location">
    <subcellularLocation>
        <location evidence="1">Cytoplasm</location>
        <location evidence="1">Cytoskeleton</location>
    </subcellularLocation>
</comment>
<dbReference type="InterPro" id="IPR027417">
    <property type="entry name" value="P-loop_NTPase"/>
</dbReference>
<feature type="binding site" evidence="5">
    <location>
        <begin position="167"/>
        <end position="174"/>
    </location>
    <ligand>
        <name>ATP</name>
        <dbReference type="ChEBI" id="CHEBI:30616"/>
    </ligand>
</feature>
<dbReference type="Proteomes" id="UP000492821">
    <property type="component" value="Unassembled WGS sequence"/>
</dbReference>
<dbReference type="SUPFAM" id="SSF52540">
    <property type="entry name" value="P-loop containing nucleoside triphosphate hydrolases"/>
    <property type="match status" value="1"/>
</dbReference>
<evidence type="ECO:0000256" key="6">
    <source>
        <dbReference type="SAM" id="Coils"/>
    </source>
</evidence>
<reference evidence="10" key="2">
    <citation type="submission" date="2020-10" db="UniProtKB">
        <authorList>
            <consortium name="WormBaseParasite"/>
        </authorList>
    </citation>
    <scope>IDENTIFICATION</scope>
</reference>
<feature type="region of interest" description="Disordered" evidence="7">
    <location>
        <begin position="18"/>
        <end position="49"/>
    </location>
</feature>
<evidence type="ECO:0000256" key="4">
    <source>
        <dbReference type="ARBA" id="ARBA00023212"/>
    </source>
</evidence>
<keyword evidence="2 5" id="KW-0547">Nucleotide-binding</keyword>
<dbReference type="InterPro" id="IPR019821">
    <property type="entry name" value="Kinesin_motor_CS"/>
</dbReference>
<evidence type="ECO:0000256" key="2">
    <source>
        <dbReference type="ARBA" id="ARBA00022741"/>
    </source>
</evidence>
<feature type="region of interest" description="Disordered" evidence="7">
    <location>
        <begin position="632"/>
        <end position="666"/>
    </location>
</feature>
<dbReference type="PROSITE" id="PS50067">
    <property type="entry name" value="KINESIN_MOTOR_2"/>
    <property type="match status" value="1"/>
</dbReference>
<evidence type="ECO:0000256" key="3">
    <source>
        <dbReference type="ARBA" id="ARBA00022840"/>
    </source>
</evidence>
<dbReference type="GO" id="GO:0051231">
    <property type="term" value="P:spindle elongation"/>
    <property type="evidence" value="ECO:0007669"/>
    <property type="project" value="TreeGrafter"/>
</dbReference>
<feature type="compositionally biased region" description="Polar residues" evidence="7">
    <location>
        <begin position="759"/>
        <end position="770"/>
    </location>
</feature>
<keyword evidence="6" id="KW-0175">Coiled coil</keyword>
<proteinExistence type="inferred from homology"/>
<feature type="coiled-coil region" evidence="6">
    <location>
        <begin position="956"/>
        <end position="1006"/>
    </location>
</feature>
<comment type="similarity">
    <text evidence="5">Belongs to the TRAFAC class myosin-kinesin ATPase superfamily. Kinesin family.</text>
</comment>
<dbReference type="GO" id="GO:0003777">
    <property type="term" value="F:microtubule motor activity"/>
    <property type="evidence" value="ECO:0007669"/>
    <property type="project" value="InterPro"/>
</dbReference>
<keyword evidence="4" id="KW-0206">Cytoskeleton</keyword>
<dbReference type="SMART" id="SM00129">
    <property type="entry name" value="KISc"/>
    <property type="match status" value="1"/>
</dbReference>
<sequence length="1031" mass="116568">MLAPDPERSLRLRIRSRCLPFGGSAPGSGSGSYDTEPPAPEPGHGSGAAPKKFKKIFERVNCPKNSRRLPISLMGAGGDNNADGTCPVIVAARVRPFNEMEKANYHESTLTVLPRDSSILVQNRPGAFEFDYVYGMDSNQEDVYNSAIKDLVENTFDGYNATVCAYGQTGSGKTFTMGTAVNYSSADVDNTRGIVPRAAEHFFAGIEERKRQALEKNMLEPDFDISVQFIEIYNENFIDLFCSRDSRKKVTVYYDKTVSSILVKGVNIRKIKNPAEMLEALKDGSVNRSVAATKMNSDSSRSHAIFTVYIRQKRQIPPESPDAPTDFEILNAKFHFVDLAGSERMDKTGATGTHALEGININSGLLQLGNVVNALVSGSKFVPYRNSKLTLMLQDSLGGNSRTAVIVCVSPSDFNFAETLQTLNFGLRLRNITTKVTANQDPQSAIINELKNKVKQLQTENEQLKNGKRTVNADGEIVQSDLYRENLELMDQINQHKTRIKALESVVESANARNISLQRQALVGHVQEGEDMKEATEGDTVSALAVQMLEDNEKLHSQLHEYQATIDDLNKQVNHYRRIMIDMERDQDMSVTYNQRNGSLGSPDEPPENDFLEQAMQNVELMKAEAARIRNMHAKKKHSSDDDEGDFDDEDETEPMDTGEDGDGEIDVEMAESDAAEDEEDNEQENEFEENKKVAYEISQDLANLNQDIVFKEKLISEIRNQRAEMDKIRANYEMKLKGLQEKIEQTAAERDRQLADLQKQQSRPGGNTAENKKQIEKVTKEYESKMAKLITEQNKFKKMEKSHEKLKQTVAQKDKIIESREKEMRDLKANKVDLVKQLKAVQASRVQFERAAAKRERLQALENQKYKNKIQLLERKGDMREKMLARTRDEMKRKSRDFELKQKLKALTAAPVNRTPKKSAVFSPDRVHKIFKTLTAGVVSTARRRQLYDVYNEELTSLIEERRVMVQKKAKLEAEFLATKTSDNIETLQAEIDSLNEKCAYVDTRQVYLQKLIVGEADEHCTDAFYAHYG</sequence>
<dbReference type="InterPro" id="IPR036961">
    <property type="entry name" value="Kinesin_motor_dom_sf"/>
</dbReference>
<dbReference type="Gene3D" id="3.40.850.10">
    <property type="entry name" value="Kinesin motor domain"/>
    <property type="match status" value="1"/>
</dbReference>
<dbReference type="GO" id="GO:0005524">
    <property type="term" value="F:ATP binding"/>
    <property type="evidence" value="ECO:0007669"/>
    <property type="project" value="UniProtKB-UniRule"/>
</dbReference>
<dbReference type="GO" id="GO:0007018">
    <property type="term" value="P:microtubule-based movement"/>
    <property type="evidence" value="ECO:0007669"/>
    <property type="project" value="InterPro"/>
</dbReference>
<keyword evidence="5" id="KW-0505">Motor protein</keyword>
<dbReference type="PANTHER" id="PTHR47969">
    <property type="entry name" value="CHROMOSOME-ASSOCIATED KINESIN KIF4A-RELATED"/>
    <property type="match status" value="1"/>
</dbReference>
<dbReference type="InterPro" id="IPR001752">
    <property type="entry name" value="Kinesin_motor_dom"/>
</dbReference>
<dbReference type="AlphaFoldDB" id="A0A7E4ZQY5"/>
<reference evidence="9" key="1">
    <citation type="journal article" date="2013" name="Genetics">
        <title>The draft genome and transcriptome of Panagrellus redivivus are shaped by the harsh demands of a free-living lifestyle.</title>
        <authorList>
            <person name="Srinivasan J."/>
            <person name="Dillman A.R."/>
            <person name="Macchietto M.G."/>
            <person name="Heikkinen L."/>
            <person name="Lakso M."/>
            <person name="Fracchia K.M."/>
            <person name="Antoshechkin I."/>
            <person name="Mortazavi A."/>
            <person name="Wong G."/>
            <person name="Sternberg P.W."/>
        </authorList>
    </citation>
    <scope>NUCLEOTIDE SEQUENCE [LARGE SCALE GENOMIC DNA]</scope>
    <source>
        <strain evidence="9">MT8872</strain>
    </source>
</reference>
<evidence type="ECO:0000256" key="5">
    <source>
        <dbReference type="PROSITE-ProRule" id="PRU00283"/>
    </source>
</evidence>
<feature type="coiled-coil region" evidence="6">
    <location>
        <begin position="447"/>
        <end position="520"/>
    </location>
</feature>
<dbReference type="PROSITE" id="PS00411">
    <property type="entry name" value="KINESIN_MOTOR_1"/>
    <property type="match status" value="1"/>
</dbReference>
<dbReference type="PRINTS" id="PR00380">
    <property type="entry name" value="KINESINHEAVY"/>
</dbReference>
<dbReference type="Pfam" id="PF00225">
    <property type="entry name" value="Kinesin"/>
    <property type="match status" value="1"/>
</dbReference>
<keyword evidence="4" id="KW-0963">Cytoplasm</keyword>